<evidence type="ECO:0000256" key="4">
    <source>
        <dbReference type="ARBA" id="ARBA00022723"/>
    </source>
</evidence>
<dbReference type="InterPro" id="IPR011127">
    <property type="entry name" value="Dala_Dala_lig_N"/>
</dbReference>
<evidence type="ECO:0000256" key="12">
    <source>
        <dbReference type="HAMAP-Rule" id="MF_00047"/>
    </source>
</evidence>
<feature type="active site" evidence="13">
    <location>
        <position position="336"/>
    </location>
</feature>
<accession>A0AAU9E6B2</accession>
<dbReference type="InterPro" id="IPR013815">
    <property type="entry name" value="ATP_grasp_subdomain_1"/>
</dbReference>
<evidence type="ECO:0000313" key="18">
    <source>
        <dbReference type="Proteomes" id="UP001321786"/>
    </source>
</evidence>
<evidence type="ECO:0000256" key="14">
    <source>
        <dbReference type="PIRSR" id="PIRSR039102-3"/>
    </source>
</evidence>
<dbReference type="NCBIfam" id="TIGR01205">
    <property type="entry name" value="D_ala_D_alaTIGR"/>
    <property type="match status" value="1"/>
</dbReference>
<keyword evidence="11 12" id="KW-0961">Cell wall biogenesis/degradation</keyword>
<dbReference type="Gene3D" id="3.30.1490.20">
    <property type="entry name" value="ATP-grasp fold, A domain"/>
    <property type="match status" value="1"/>
</dbReference>
<evidence type="ECO:0000256" key="3">
    <source>
        <dbReference type="ARBA" id="ARBA00022598"/>
    </source>
</evidence>
<keyword evidence="3 12" id="KW-0436">Ligase</keyword>
<dbReference type="Pfam" id="PF01820">
    <property type="entry name" value="Dala_Dala_lig_N"/>
    <property type="match status" value="1"/>
</dbReference>
<evidence type="ECO:0000256" key="13">
    <source>
        <dbReference type="PIRSR" id="PIRSR039102-1"/>
    </source>
</evidence>
<dbReference type="PROSITE" id="PS50975">
    <property type="entry name" value="ATP_GRASP"/>
    <property type="match status" value="1"/>
</dbReference>
<evidence type="ECO:0000256" key="11">
    <source>
        <dbReference type="ARBA" id="ARBA00023316"/>
    </source>
</evidence>
<dbReference type="GO" id="GO:0071555">
    <property type="term" value="P:cell wall organization"/>
    <property type="evidence" value="ECO:0007669"/>
    <property type="project" value="UniProtKB-KW"/>
</dbReference>
<dbReference type="PANTHER" id="PTHR23132:SF25">
    <property type="entry name" value="D-ALANINE--D-ALANINE LIGASE A"/>
    <property type="match status" value="1"/>
</dbReference>
<dbReference type="GO" id="GO:0046872">
    <property type="term" value="F:metal ion binding"/>
    <property type="evidence" value="ECO:0007669"/>
    <property type="project" value="UniProtKB-KW"/>
</dbReference>
<feature type="active site" evidence="13">
    <location>
        <position position="14"/>
    </location>
</feature>
<evidence type="ECO:0000256" key="9">
    <source>
        <dbReference type="ARBA" id="ARBA00022984"/>
    </source>
</evidence>
<keyword evidence="8 12" id="KW-0133">Cell shape</keyword>
<dbReference type="AlphaFoldDB" id="A0AAU9E6B2"/>
<dbReference type="Gene3D" id="3.30.470.20">
    <property type="entry name" value="ATP-grasp fold, B domain"/>
    <property type="match status" value="1"/>
</dbReference>
<dbReference type="KEGG" id="hprf:HLPR_26120"/>
<dbReference type="NCBIfam" id="NF002528">
    <property type="entry name" value="PRK01966.1-4"/>
    <property type="match status" value="1"/>
</dbReference>
<dbReference type="PANTHER" id="PTHR23132">
    <property type="entry name" value="D-ALANINE--D-ALANINE LIGASE"/>
    <property type="match status" value="1"/>
</dbReference>
<dbReference type="InterPro" id="IPR016185">
    <property type="entry name" value="PreATP-grasp_dom_sf"/>
</dbReference>
<evidence type="ECO:0000256" key="5">
    <source>
        <dbReference type="ARBA" id="ARBA00022741"/>
    </source>
</evidence>
<evidence type="ECO:0000256" key="15">
    <source>
        <dbReference type="PROSITE-ProRule" id="PRU00409"/>
    </source>
</evidence>
<comment type="function">
    <text evidence="12">Cell wall formation.</text>
</comment>
<keyword evidence="6 15" id="KW-0067">ATP-binding</keyword>
<dbReference type="InterPro" id="IPR005905">
    <property type="entry name" value="D_ala_D_ala"/>
</dbReference>
<keyword evidence="9 12" id="KW-0573">Peptidoglycan synthesis</keyword>
<dbReference type="PROSITE" id="PS00843">
    <property type="entry name" value="DALA_DALA_LIGASE_1"/>
    <property type="match status" value="1"/>
</dbReference>
<proteinExistence type="inferred from homology"/>
<feature type="binding site" evidence="14">
    <location>
        <position position="329"/>
    </location>
    <ligand>
        <name>Mg(2+)</name>
        <dbReference type="ChEBI" id="CHEBI:18420"/>
        <label>1</label>
    </ligand>
</feature>
<feature type="binding site" evidence="14">
    <location>
        <position position="331"/>
    </location>
    <ligand>
        <name>Mg(2+)</name>
        <dbReference type="ChEBI" id="CHEBI:18420"/>
        <label>2</label>
    </ligand>
</feature>
<keyword evidence="7 14" id="KW-0460">Magnesium</keyword>
<keyword evidence="5 15" id="KW-0547">Nucleotide-binding</keyword>
<dbReference type="InterPro" id="IPR011761">
    <property type="entry name" value="ATP-grasp"/>
</dbReference>
<feature type="active site" evidence="13">
    <location>
        <position position="195"/>
    </location>
</feature>
<sequence length="389" mass="43668">MINLAVFFGSRSVEHEVSIITALQTILTLKENNNLNIQPIYIDKTGDWYTGDNLLEIDNFKNIKKVIANSQKINFVRENGKTYIVKSPLPTLRKGIISQVDMAFPIIHGSYGEDGSLQGFFEHMQIPYIGSSVLASATTMDKIITKLILKSSGVNVVDSVWFSADEWLNDSNKCIKLVEDNLDYPLIIKPSDIGSSIGVKVVKSKKEVEDAVNFVRKFSNRILAEKMIQNMREINISVLGDSEEVELSVCEEPISDDEFLTFDNKYNSNGSSTKGMSSAKREIPAKLTETEKNTIETMAKESFRALNLSGLCRIDFIMDTKEKKIYVNEFNTIPGSLAFYLWEATNKSFLEVLNTLIKLSSKKERNEAMLIRTNKSNILSGVKLGGLKK</sequence>
<keyword evidence="12" id="KW-0963">Cytoplasm</keyword>
<feature type="domain" description="ATP-grasp" evidence="16">
    <location>
        <begin position="146"/>
        <end position="358"/>
    </location>
</feature>
<dbReference type="GO" id="GO:0009252">
    <property type="term" value="P:peptidoglycan biosynthetic process"/>
    <property type="evidence" value="ECO:0007669"/>
    <property type="project" value="UniProtKB-UniRule"/>
</dbReference>
<dbReference type="GO" id="GO:0005524">
    <property type="term" value="F:ATP binding"/>
    <property type="evidence" value="ECO:0007669"/>
    <property type="project" value="UniProtKB-UniRule"/>
</dbReference>
<keyword evidence="4 14" id="KW-0479">Metal-binding</keyword>
<feature type="binding site" evidence="14">
    <location>
        <position position="329"/>
    </location>
    <ligand>
        <name>Mg(2+)</name>
        <dbReference type="ChEBI" id="CHEBI:18420"/>
        <label>2</label>
    </ligand>
</feature>
<dbReference type="GO" id="GO:0008716">
    <property type="term" value="F:D-alanine-D-alanine ligase activity"/>
    <property type="evidence" value="ECO:0007669"/>
    <property type="project" value="UniProtKB-UniRule"/>
</dbReference>
<dbReference type="GO" id="GO:0005829">
    <property type="term" value="C:cytosol"/>
    <property type="evidence" value="ECO:0007669"/>
    <property type="project" value="TreeGrafter"/>
</dbReference>
<comment type="catalytic activity">
    <reaction evidence="12">
        <text>2 D-alanine + ATP = D-alanyl-D-alanine + ADP + phosphate + H(+)</text>
        <dbReference type="Rhea" id="RHEA:11224"/>
        <dbReference type="ChEBI" id="CHEBI:15378"/>
        <dbReference type="ChEBI" id="CHEBI:30616"/>
        <dbReference type="ChEBI" id="CHEBI:43474"/>
        <dbReference type="ChEBI" id="CHEBI:57416"/>
        <dbReference type="ChEBI" id="CHEBI:57822"/>
        <dbReference type="ChEBI" id="CHEBI:456216"/>
        <dbReference type="EC" id="6.3.2.4"/>
    </reaction>
</comment>
<dbReference type="Gene3D" id="3.40.50.20">
    <property type="match status" value="1"/>
</dbReference>
<dbReference type="EC" id="6.3.2.4" evidence="12"/>
<dbReference type="SUPFAM" id="SSF56059">
    <property type="entry name" value="Glutathione synthetase ATP-binding domain-like"/>
    <property type="match status" value="1"/>
</dbReference>
<protein>
    <recommendedName>
        <fullName evidence="12">D-alanine--D-alanine ligase</fullName>
        <ecNumber evidence="12">6.3.2.4</ecNumber>
    </recommendedName>
    <alternativeName>
        <fullName evidence="12">D-Ala-D-Ala ligase</fullName>
    </alternativeName>
    <alternativeName>
        <fullName evidence="12">D-alanylalanine synthetase</fullName>
    </alternativeName>
</protein>
<dbReference type="RefSeq" id="WP_338535877.1">
    <property type="nucleotide sequence ID" value="NZ_AP028654.1"/>
</dbReference>
<comment type="subcellular location">
    <subcellularLocation>
        <location evidence="12">Cytoplasm</location>
    </subcellularLocation>
</comment>
<evidence type="ECO:0000313" key="17">
    <source>
        <dbReference type="EMBL" id="BEP30281.1"/>
    </source>
</evidence>
<comment type="pathway">
    <text evidence="12">Cell wall biogenesis; peptidoglycan biosynthesis.</text>
</comment>
<name>A0AAU9E6B2_9FIRM</name>
<evidence type="ECO:0000256" key="8">
    <source>
        <dbReference type="ARBA" id="ARBA00022960"/>
    </source>
</evidence>
<dbReference type="Proteomes" id="UP001321786">
    <property type="component" value="Chromosome"/>
</dbReference>
<keyword evidence="18" id="KW-1185">Reference proteome</keyword>
<dbReference type="InterPro" id="IPR000291">
    <property type="entry name" value="D-Ala_lig_Van_CS"/>
</dbReference>
<evidence type="ECO:0000256" key="10">
    <source>
        <dbReference type="ARBA" id="ARBA00023211"/>
    </source>
</evidence>
<gene>
    <name evidence="12" type="primary">ddl</name>
    <name evidence="17" type="ORF">HLPR_26120</name>
</gene>
<dbReference type="InterPro" id="IPR011095">
    <property type="entry name" value="Dala_Dala_lig_C"/>
</dbReference>
<evidence type="ECO:0000259" key="16">
    <source>
        <dbReference type="PROSITE" id="PS50975"/>
    </source>
</evidence>
<comment type="similarity">
    <text evidence="2 12">Belongs to the D-alanine--D-alanine ligase family.</text>
</comment>
<dbReference type="HAMAP" id="MF_00047">
    <property type="entry name" value="Dala_Dala_lig"/>
    <property type="match status" value="1"/>
</dbReference>
<feature type="binding site" evidence="14">
    <location>
        <position position="315"/>
    </location>
    <ligand>
        <name>Mg(2+)</name>
        <dbReference type="ChEBI" id="CHEBI:18420"/>
        <label>1</label>
    </ligand>
</feature>
<dbReference type="EMBL" id="AP028654">
    <property type="protein sequence ID" value="BEP30281.1"/>
    <property type="molecule type" value="Genomic_DNA"/>
</dbReference>
<dbReference type="GO" id="GO:0008360">
    <property type="term" value="P:regulation of cell shape"/>
    <property type="evidence" value="ECO:0007669"/>
    <property type="project" value="UniProtKB-KW"/>
</dbReference>
<dbReference type="Pfam" id="PF07478">
    <property type="entry name" value="Dala_Dala_lig_C"/>
    <property type="match status" value="1"/>
</dbReference>
<dbReference type="SUPFAM" id="SSF52440">
    <property type="entry name" value="PreATP-grasp domain"/>
    <property type="match status" value="1"/>
</dbReference>
<evidence type="ECO:0000256" key="2">
    <source>
        <dbReference type="ARBA" id="ARBA00010871"/>
    </source>
</evidence>
<reference evidence="17 18" key="1">
    <citation type="submission" date="2023-08" db="EMBL/GenBank/DDBJ databases">
        <title>Helicovermis profunda gen. nov., sp. nov., a novel mesophilic, fermentative bacterium within the Bacillota from a deep-sea hydrothermal vent chimney.</title>
        <authorList>
            <person name="Miyazaki U."/>
            <person name="Mizutani D."/>
            <person name="Hashimoto Y."/>
            <person name="Tame A."/>
            <person name="Sawayama S."/>
            <person name="Miyazaki J."/>
            <person name="Takai K."/>
            <person name="Nakagawa S."/>
        </authorList>
    </citation>
    <scope>NUCLEOTIDE SEQUENCE [LARGE SCALE GENOMIC DNA]</scope>
    <source>
        <strain evidence="17 18">S502</strain>
    </source>
</reference>
<evidence type="ECO:0000256" key="7">
    <source>
        <dbReference type="ARBA" id="ARBA00022842"/>
    </source>
</evidence>
<organism evidence="17 18">
    <name type="scientific">Helicovermis profundi</name>
    <dbReference type="NCBI Taxonomy" id="3065157"/>
    <lineage>
        <taxon>Bacteria</taxon>
        <taxon>Bacillati</taxon>
        <taxon>Bacillota</taxon>
        <taxon>Clostridia</taxon>
        <taxon>Helicovermis</taxon>
    </lineage>
</organism>
<keyword evidence="10 14" id="KW-0464">Manganese</keyword>
<dbReference type="PIRSF" id="PIRSF039102">
    <property type="entry name" value="Ddl/VanB"/>
    <property type="match status" value="1"/>
</dbReference>
<evidence type="ECO:0000256" key="1">
    <source>
        <dbReference type="ARBA" id="ARBA00001936"/>
    </source>
</evidence>
<comment type="cofactor">
    <cofactor evidence="14">
        <name>Mg(2+)</name>
        <dbReference type="ChEBI" id="CHEBI:18420"/>
    </cofactor>
    <cofactor evidence="14">
        <name>Mn(2+)</name>
        <dbReference type="ChEBI" id="CHEBI:29035"/>
    </cofactor>
    <text evidence="14">Binds 2 magnesium or manganese ions per subunit.</text>
</comment>
<evidence type="ECO:0000256" key="6">
    <source>
        <dbReference type="ARBA" id="ARBA00022840"/>
    </source>
</evidence>
<comment type="cofactor">
    <cofactor evidence="1">
        <name>Mn(2+)</name>
        <dbReference type="ChEBI" id="CHEBI:29035"/>
    </cofactor>
</comment>